<dbReference type="GO" id="GO:0016020">
    <property type="term" value="C:membrane"/>
    <property type="evidence" value="ECO:0007669"/>
    <property type="project" value="UniProtKB-SubCell"/>
</dbReference>
<keyword evidence="9 18" id="KW-0863">Zinc-finger</keyword>
<evidence type="ECO:0000256" key="15">
    <source>
        <dbReference type="ARBA" id="ARBA00024015"/>
    </source>
</evidence>
<keyword evidence="11" id="KW-0862">Zinc</keyword>
<dbReference type="InterPro" id="IPR002893">
    <property type="entry name" value="Znf_MYND"/>
</dbReference>
<keyword evidence="10" id="KW-0418">Kinase</keyword>
<evidence type="ECO:0000256" key="6">
    <source>
        <dbReference type="ARBA" id="ARBA00022679"/>
    </source>
</evidence>
<organism evidence="20 21">
    <name type="scientific">Ephemerocybe angulata</name>
    <dbReference type="NCBI Taxonomy" id="980116"/>
    <lineage>
        <taxon>Eukaryota</taxon>
        <taxon>Fungi</taxon>
        <taxon>Dikarya</taxon>
        <taxon>Basidiomycota</taxon>
        <taxon>Agaricomycotina</taxon>
        <taxon>Agaricomycetes</taxon>
        <taxon>Agaricomycetidae</taxon>
        <taxon>Agaricales</taxon>
        <taxon>Agaricineae</taxon>
        <taxon>Psathyrellaceae</taxon>
        <taxon>Ephemerocybe</taxon>
    </lineage>
</organism>
<comment type="pathway">
    <text evidence="15">Cofactor biosynthesis; tocopherol biosynthesis.</text>
</comment>
<comment type="similarity">
    <text evidence="3">Belongs to the polyprenol kinase family.</text>
</comment>
<evidence type="ECO:0000313" key="20">
    <source>
        <dbReference type="EMBL" id="KAF5329868.1"/>
    </source>
</evidence>
<feature type="domain" description="MYND-type" evidence="19">
    <location>
        <begin position="430"/>
        <end position="473"/>
    </location>
</feature>
<dbReference type="EMBL" id="JAACJK010000120">
    <property type="protein sequence ID" value="KAF5329868.1"/>
    <property type="molecule type" value="Genomic_DNA"/>
</dbReference>
<keyword evidence="5" id="KW-0934">Plastid</keyword>
<evidence type="ECO:0000256" key="4">
    <source>
        <dbReference type="ARBA" id="ARBA00022528"/>
    </source>
</evidence>
<dbReference type="PANTHER" id="PTHR32523">
    <property type="entry name" value="PHYTOL KINASE 1, CHLOROPLASTIC"/>
    <property type="match status" value="1"/>
</dbReference>
<sequence length="639" mass="72270">MALSRSRPARIPPSVISGAAAGSIPHLWDLVGRATTQNATTEIVRLSFTHLTVECPRTVRKRDQLTAELKRQEERAFVGLIILSKLAERCDAELSPSVTEEFVKGFQDSVGVVSHWIKFYLRIGGLPVAFPETGTQVDLRYTHVYQCEMLGSIERVDPRIRQAFFSSLEFCDLMAFIWLARTREGEVYMDIEGRGPGDPVVYLMRVLLENDVGQETFLRAITSRRTAVDFASATLQRIQKAQALPPSEDVFRFIGQLTQITDRVSQNSTMFSRAFARVGYIQPTTSAINALSLAAVNAGRPHLLKFALEVTIQFMIHIQNLDTHILKNRRQLVAGDVISVMARIVGYLARNGPASHVEPAIDMIRLLAPYTTYPSIVMEFDRMIPPKIGLTEMPRDSKIFPVWQAYWVSFAQRHNLYTKDDAHIMNICDNPSCIGTLQHSWISKGKCSRCHSMIYCSTACQEEDWKERHHKECSYATEDHSACKSSGTCYDLLSRLYHNKLVAALCDESFSIMKEGKAADAPPRTIMTQFMDFNFPIAQVSMVPVDIDSSQWWRAYSQIELTFPQEYLFPRVTSMGRDPRLRVEGGDVRLVESEFPLGYRNVVRLTALVKRTEKGHVVLYSVPRYGHSTEEAGVHEVSL</sequence>
<comment type="caution">
    <text evidence="20">The sequence shown here is derived from an EMBL/GenBank/DDBJ whole genome shotgun (WGS) entry which is preliminary data.</text>
</comment>
<evidence type="ECO:0000256" key="14">
    <source>
        <dbReference type="ARBA" id="ARBA00023136"/>
    </source>
</evidence>
<name>A0A8H5BV47_9AGAR</name>
<protein>
    <recommendedName>
        <fullName evidence="16">phytol kinase</fullName>
        <ecNumber evidence="16">2.7.1.182</ecNumber>
    </recommendedName>
</protein>
<evidence type="ECO:0000256" key="10">
    <source>
        <dbReference type="ARBA" id="ARBA00022777"/>
    </source>
</evidence>
<accession>A0A8H5BV47</accession>
<evidence type="ECO:0000313" key="21">
    <source>
        <dbReference type="Proteomes" id="UP000541558"/>
    </source>
</evidence>
<keyword evidence="13" id="KW-1133">Transmembrane helix</keyword>
<evidence type="ECO:0000256" key="8">
    <source>
        <dbReference type="ARBA" id="ARBA00022723"/>
    </source>
</evidence>
<keyword evidence="4" id="KW-0150">Chloroplast</keyword>
<evidence type="ECO:0000256" key="9">
    <source>
        <dbReference type="ARBA" id="ARBA00022771"/>
    </source>
</evidence>
<evidence type="ECO:0000256" key="5">
    <source>
        <dbReference type="ARBA" id="ARBA00022640"/>
    </source>
</evidence>
<dbReference type="Proteomes" id="UP000541558">
    <property type="component" value="Unassembled WGS sequence"/>
</dbReference>
<evidence type="ECO:0000256" key="3">
    <source>
        <dbReference type="ARBA" id="ARBA00010794"/>
    </source>
</evidence>
<dbReference type="OrthoDB" id="2873500at2759"/>
<evidence type="ECO:0000256" key="1">
    <source>
        <dbReference type="ARBA" id="ARBA00004141"/>
    </source>
</evidence>
<dbReference type="GO" id="GO:0010276">
    <property type="term" value="F:phytol kinase activity"/>
    <property type="evidence" value="ECO:0007669"/>
    <property type="project" value="UniProtKB-EC"/>
</dbReference>
<reference evidence="20 21" key="1">
    <citation type="journal article" date="2020" name="ISME J.">
        <title>Uncovering the hidden diversity of litter-decomposition mechanisms in mushroom-forming fungi.</title>
        <authorList>
            <person name="Floudas D."/>
            <person name="Bentzer J."/>
            <person name="Ahren D."/>
            <person name="Johansson T."/>
            <person name="Persson P."/>
            <person name="Tunlid A."/>
        </authorList>
    </citation>
    <scope>NUCLEOTIDE SEQUENCE [LARGE SCALE GENOMIC DNA]</scope>
    <source>
        <strain evidence="20 21">CBS 175.51</strain>
    </source>
</reference>
<dbReference type="InterPro" id="IPR039606">
    <property type="entry name" value="Phytol/farnesol_kinase"/>
</dbReference>
<dbReference type="PANTHER" id="PTHR32523:SF8">
    <property type="entry name" value="DOLICHOL KINASE"/>
    <property type="match status" value="1"/>
</dbReference>
<evidence type="ECO:0000256" key="18">
    <source>
        <dbReference type="PROSITE-ProRule" id="PRU00134"/>
    </source>
</evidence>
<evidence type="ECO:0000256" key="11">
    <source>
        <dbReference type="ARBA" id="ARBA00022833"/>
    </source>
</evidence>
<dbReference type="EC" id="2.7.1.182" evidence="16"/>
<dbReference type="Pfam" id="PF01753">
    <property type="entry name" value="zf-MYND"/>
    <property type="match status" value="1"/>
</dbReference>
<keyword evidence="7" id="KW-0812">Transmembrane</keyword>
<keyword evidence="14" id="KW-0472">Membrane</keyword>
<evidence type="ECO:0000256" key="16">
    <source>
        <dbReference type="ARBA" id="ARBA00039024"/>
    </source>
</evidence>
<gene>
    <name evidence="20" type="ORF">D9611_013438</name>
</gene>
<evidence type="ECO:0000256" key="2">
    <source>
        <dbReference type="ARBA" id="ARBA00004229"/>
    </source>
</evidence>
<comment type="catalytic activity">
    <reaction evidence="17">
        <text>phytol + CTP = phytyl phosphate + CDP + H(+)</text>
        <dbReference type="Rhea" id="RHEA:38055"/>
        <dbReference type="ChEBI" id="CHEBI:15378"/>
        <dbReference type="ChEBI" id="CHEBI:17327"/>
        <dbReference type="ChEBI" id="CHEBI:37563"/>
        <dbReference type="ChEBI" id="CHEBI:58069"/>
        <dbReference type="ChEBI" id="CHEBI:75483"/>
        <dbReference type="EC" id="2.7.1.182"/>
    </reaction>
</comment>
<keyword evidence="12" id="KW-0809">Transit peptide</keyword>
<dbReference type="GO" id="GO:0008270">
    <property type="term" value="F:zinc ion binding"/>
    <property type="evidence" value="ECO:0007669"/>
    <property type="project" value="UniProtKB-KW"/>
</dbReference>
<evidence type="ECO:0000256" key="12">
    <source>
        <dbReference type="ARBA" id="ARBA00022946"/>
    </source>
</evidence>
<evidence type="ECO:0000259" key="19">
    <source>
        <dbReference type="PROSITE" id="PS50865"/>
    </source>
</evidence>
<dbReference type="PROSITE" id="PS50865">
    <property type="entry name" value="ZF_MYND_2"/>
    <property type="match status" value="1"/>
</dbReference>
<dbReference type="AlphaFoldDB" id="A0A8H5BV47"/>
<evidence type="ECO:0000256" key="17">
    <source>
        <dbReference type="ARBA" id="ARBA00048889"/>
    </source>
</evidence>
<keyword evidence="21" id="KW-1185">Reference proteome</keyword>
<dbReference type="SUPFAM" id="SSF144232">
    <property type="entry name" value="HIT/MYND zinc finger-like"/>
    <property type="match status" value="1"/>
</dbReference>
<keyword evidence="8" id="KW-0479">Metal-binding</keyword>
<comment type="subcellular location">
    <subcellularLocation>
        <location evidence="1">Membrane</location>
        <topology evidence="1">Multi-pass membrane protein</topology>
    </subcellularLocation>
    <subcellularLocation>
        <location evidence="2">Plastid</location>
        <location evidence="2">Chloroplast</location>
    </subcellularLocation>
</comment>
<dbReference type="Gene3D" id="6.10.140.2220">
    <property type="match status" value="1"/>
</dbReference>
<evidence type="ECO:0000256" key="7">
    <source>
        <dbReference type="ARBA" id="ARBA00022692"/>
    </source>
</evidence>
<evidence type="ECO:0000256" key="13">
    <source>
        <dbReference type="ARBA" id="ARBA00022989"/>
    </source>
</evidence>
<keyword evidence="6" id="KW-0808">Transferase</keyword>
<proteinExistence type="inferred from homology"/>